<keyword evidence="3" id="KW-1185">Reference proteome</keyword>
<dbReference type="Proteomes" id="UP000243723">
    <property type="component" value="Unassembled WGS sequence"/>
</dbReference>
<comment type="caution">
    <text evidence="2">The sequence shown here is derived from an EMBL/GenBank/DDBJ whole genome shotgun (WGS) entry which is preliminary data.</text>
</comment>
<dbReference type="EMBL" id="NHZQ01000060">
    <property type="protein sequence ID" value="PSK56547.1"/>
    <property type="molecule type" value="Genomic_DNA"/>
</dbReference>
<dbReference type="OrthoDB" id="5418867at2759"/>
<evidence type="ECO:0000313" key="2">
    <source>
        <dbReference type="EMBL" id="PSK56547.1"/>
    </source>
</evidence>
<evidence type="ECO:0000256" key="1">
    <source>
        <dbReference type="SAM" id="MobiDB-lite"/>
    </source>
</evidence>
<reference evidence="2 3" key="1">
    <citation type="submission" date="2017-05" db="EMBL/GenBank/DDBJ databases">
        <title>Draft genome sequence of Elsinoe australis.</title>
        <authorList>
            <person name="Cheng Q."/>
        </authorList>
    </citation>
    <scope>NUCLEOTIDE SEQUENCE [LARGE SCALE GENOMIC DNA]</scope>
    <source>
        <strain evidence="2 3">NL1</strain>
    </source>
</reference>
<accession>A0A2P8A7V5</accession>
<feature type="compositionally biased region" description="Basic and acidic residues" evidence="1">
    <location>
        <begin position="100"/>
        <end position="117"/>
    </location>
</feature>
<feature type="region of interest" description="Disordered" evidence="1">
    <location>
        <begin position="55"/>
        <end position="123"/>
    </location>
</feature>
<evidence type="ECO:0000313" key="3">
    <source>
        <dbReference type="Proteomes" id="UP000243723"/>
    </source>
</evidence>
<dbReference type="AlphaFoldDB" id="A0A2P8A7V5"/>
<protein>
    <submittedName>
        <fullName evidence="2">Uncharacterized protein</fullName>
    </submittedName>
</protein>
<organism evidence="2 3">
    <name type="scientific">Elsinoe australis</name>
    <dbReference type="NCBI Taxonomy" id="40998"/>
    <lineage>
        <taxon>Eukaryota</taxon>
        <taxon>Fungi</taxon>
        <taxon>Dikarya</taxon>
        <taxon>Ascomycota</taxon>
        <taxon>Pezizomycotina</taxon>
        <taxon>Dothideomycetes</taxon>
        <taxon>Dothideomycetidae</taxon>
        <taxon>Myriangiales</taxon>
        <taxon>Elsinoaceae</taxon>
        <taxon>Elsinoe</taxon>
    </lineage>
</organism>
<sequence>MSKTMTWDADADRALFMAVLKTSNVAIDYAAVAAELSTDDISLSKIAVQRRMQKLKEKAGVPKWQVTPGRPGNKREMEEDEEAGETPAPKKKRGKNAGKKAAEGKDNQSEAGAVKEEDAADFE</sequence>
<gene>
    <name evidence="2" type="ORF">B9Z65_6171</name>
</gene>
<feature type="compositionally biased region" description="Basic residues" evidence="1">
    <location>
        <begin position="89"/>
        <end position="98"/>
    </location>
</feature>
<proteinExistence type="predicted"/>
<name>A0A2P8A7V5_9PEZI</name>